<feature type="region of interest" description="Disordered" evidence="1">
    <location>
        <begin position="800"/>
        <end position="850"/>
    </location>
</feature>
<feature type="region of interest" description="Disordered" evidence="1">
    <location>
        <begin position="1168"/>
        <end position="1204"/>
    </location>
</feature>
<evidence type="ECO:0000313" key="3">
    <source>
        <dbReference type="Proteomes" id="UP001318860"/>
    </source>
</evidence>
<feature type="region of interest" description="Disordered" evidence="1">
    <location>
        <begin position="238"/>
        <end position="264"/>
    </location>
</feature>
<feature type="compositionally biased region" description="Polar residues" evidence="1">
    <location>
        <begin position="586"/>
        <end position="600"/>
    </location>
</feature>
<feature type="region of interest" description="Disordered" evidence="1">
    <location>
        <begin position="144"/>
        <end position="186"/>
    </location>
</feature>
<gene>
    <name evidence="2" type="ORF">DH2020_013094</name>
</gene>
<name>A0ABR0X1Y8_REHGL</name>
<feature type="compositionally biased region" description="Polar residues" evidence="1">
    <location>
        <begin position="81"/>
        <end position="97"/>
    </location>
</feature>
<reference evidence="2 3" key="1">
    <citation type="journal article" date="2021" name="Comput. Struct. Biotechnol. J.">
        <title>De novo genome assembly of the potent medicinal plant Rehmannia glutinosa using nanopore technology.</title>
        <authorList>
            <person name="Ma L."/>
            <person name="Dong C."/>
            <person name="Song C."/>
            <person name="Wang X."/>
            <person name="Zheng X."/>
            <person name="Niu Y."/>
            <person name="Chen S."/>
            <person name="Feng W."/>
        </authorList>
    </citation>
    <scope>NUCLEOTIDE SEQUENCE [LARGE SCALE GENOMIC DNA]</scope>
    <source>
        <strain evidence="2">DH-2019</strain>
    </source>
</reference>
<feature type="compositionally biased region" description="Polar residues" evidence="1">
    <location>
        <begin position="1245"/>
        <end position="1257"/>
    </location>
</feature>
<organism evidence="2 3">
    <name type="scientific">Rehmannia glutinosa</name>
    <name type="common">Chinese foxglove</name>
    <dbReference type="NCBI Taxonomy" id="99300"/>
    <lineage>
        <taxon>Eukaryota</taxon>
        <taxon>Viridiplantae</taxon>
        <taxon>Streptophyta</taxon>
        <taxon>Embryophyta</taxon>
        <taxon>Tracheophyta</taxon>
        <taxon>Spermatophyta</taxon>
        <taxon>Magnoliopsida</taxon>
        <taxon>eudicotyledons</taxon>
        <taxon>Gunneridae</taxon>
        <taxon>Pentapetalae</taxon>
        <taxon>asterids</taxon>
        <taxon>lamiids</taxon>
        <taxon>Lamiales</taxon>
        <taxon>Orobanchaceae</taxon>
        <taxon>Rehmannieae</taxon>
        <taxon>Rehmannia</taxon>
    </lineage>
</organism>
<feature type="compositionally biased region" description="Polar residues" evidence="1">
    <location>
        <begin position="1184"/>
        <end position="1204"/>
    </location>
</feature>
<evidence type="ECO:0008006" key="4">
    <source>
        <dbReference type="Google" id="ProtNLM"/>
    </source>
</evidence>
<feature type="compositionally biased region" description="Polar residues" evidence="1">
    <location>
        <begin position="973"/>
        <end position="982"/>
    </location>
</feature>
<feature type="region of interest" description="Disordered" evidence="1">
    <location>
        <begin position="973"/>
        <end position="1040"/>
    </location>
</feature>
<feature type="region of interest" description="Disordered" evidence="1">
    <location>
        <begin position="53"/>
        <end position="97"/>
    </location>
</feature>
<feature type="compositionally biased region" description="Basic and acidic residues" evidence="1">
    <location>
        <begin position="153"/>
        <end position="163"/>
    </location>
</feature>
<feature type="region of interest" description="Disordered" evidence="1">
    <location>
        <begin position="1054"/>
        <end position="1087"/>
    </location>
</feature>
<feature type="compositionally biased region" description="Polar residues" evidence="1">
    <location>
        <begin position="53"/>
        <end position="64"/>
    </location>
</feature>
<comment type="caution">
    <text evidence="2">The sequence shown here is derived from an EMBL/GenBank/DDBJ whole genome shotgun (WGS) entry which is preliminary data.</text>
</comment>
<feature type="region of interest" description="Disordered" evidence="1">
    <location>
        <begin position="541"/>
        <end position="561"/>
    </location>
</feature>
<dbReference type="Proteomes" id="UP001318860">
    <property type="component" value="Unassembled WGS sequence"/>
</dbReference>
<proteinExistence type="predicted"/>
<feature type="compositionally biased region" description="Polar residues" evidence="1">
    <location>
        <begin position="240"/>
        <end position="260"/>
    </location>
</feature>
<protein>
    <recommendedName>
        <fullName evidence="4">Dentin sialoprotein</fullName>
    </recommendedName>
</protein>
<evidence type="ECO:0000313" key="2">
    <source>
        <dbReference type="EMBL" id="KAK6153455.1"/>
    </source>
</evidence>
<feature type="compositionally biased region" description="Polar residues" evidence="1">
    <location>
        <begin position="1054"/>
        <end position="1070"/>
    </location>
</feature>
<dbReference type="PANTHER" id="PTHR31267:SF2">
    <property type="entry name" value="EXPRESSED PROTEIN"/>
    <property type="match status" value="1"/>
</dbReference>
<feature type="region of interest" description="Disordered" evidence="1">
    <location>
        <begin position="1276"/>
        <end position="1298"/>
    </location>
</feature>
<feature type="region of interest" description="Disordered" evidence="1">
    <location>
        <begin position="1729"/>
        <end position="1748"/>
    </location>
</feature>
<feature type="region of interest" description="Disordered" evidence="1">
    <location>
        <begin position="1227"/>
        <end position="1257"/>
    </location>
</feature>
<dbReference type="EMBL" id="JABTTQ020000006">
    <property type="protein sequence ID" value="KAK6153455.1"/>
    <property type="molecule type" value="Genomic_DNA"/>
</dbReference>
<feature type="compositionally biased region" description="Polar residues" evidence="1">
    <location>
        <begin position="825"/>
        <end position="846"/>
    </location>
</feature>
<evidence type="ECO:0000256" key="1">
    <source>
        <dbReference type="SAM" id="MobiDB-lite"/>
    </source>
</evidence>
<dbReference type="PANTHER" id="PTHR31267">
    <property type="entry name" value="DENTIN SIALOPHOSPHOPROTEIN-LIKE PROTEIN"/>
    <property type="match status" value="1"/>
</dbReference>
<feature type="compositionally biased region" description="Polar residues" evidence="1">
    <location>
        <begin position="1289"/>
        <end position="1298"/>
    </location>
</feature>
<feature type="region of interest" description="Disordered" evidence="1">
    <location>
        <begin position="578"/>
        <end position="616"/>
    </location>
</feature>
<accession>A0ABR0X1Y8</accession>
<keyword evidence="3" id="KW-1185">Reference proteome</keyword>
<feature type="compositionally biased region" description="Polar residues" evidence="1">
    <location>
        <begin position="1731"/>
        <end position="1748"/>
    </location>
</feature>
<sequence length="1773" mass="192732">MPGNGLGDRVHNFFAQDNSSQVQHQSEILEGNWPVLNSNFGVGSQRQIDVLNSSSKNYPSQNSAEIDRGQASYPVHGSHGLNFSQSNLRPDFSKSQYSNEQQYSNGFMYGNQLYQTRPIEANFLAVDTDSNQRHLLASRGLFLHESQQGSSHEQQERASDRSETSIAPVSFDLFGGPPQMSHQQANMLQALQRQQSGVNDIQQLQQQLMIRKMQEVQMQQQLRQLDSRPQNLVNQVPPFTKQTSGRQSSNLVNGTQNTDGVQYPWTAEPGTNWLSRGSSAMQGSPSGLVVPPNLGQTQRLMDLVPQQVDQSLYGVPVSSSRGLAVNQYSQMVTDRSSMLQMATSSNSLHGGQHKILPDQIGGQEGTSISRPKFGNENIEYASNQSQNTGMMDRGALQQVNAIQRHAPQRDFPGRQELATRLETSHERSTRQVSSSPNEVALDPTEEKILYGSDDNIWAAFGKSSNMSEEAGNLFDDGGLSNGLPSIQSGSWSALMQSAVAETSSSDIGQQEEWSGLNFHNTDGSSANQPSFVHKDNVKKASLPDDDMQIPSALGSGTLRPSEDINTINVMGLNQLGHKFQNERGQRVSTDTSQRSGQSLEEASKWPNRSPPQKPVAEGSQMFRNAKTTSATWSPGQSGTKREPNGWNALAAVPPGGDRVLNNHEAGLSQNFENNQLTVMQGGVHGSSLWKSNSITSSAIDFGPAKVGNHLANKGLSLNHATASVANSCNTGVGGGTSSFVQNNNLLNQWKSAYPSAKLQGGEGLGRMLDHVNERNQGLDSLNSCDRDELTRHDMENCAMKENSNDSHRSNLSHHASGGFRESGLSDASDSRSQPPGKQQSTNQLASKVSVPRKFQYHPLGNLDDRVEPTFVLKQPTQVQASSLQNTHFGQSSQVSRYSAVTDKGELPKDIKGPDKEPSCSSFPGFAPRMSFPFSRPFDSYAPNKASSPSQNMLELLHKVDQSRDDGPVMHLNSSECNVSSQPPEAEISDGSAGHIQHNQSSVSKGFGLQLGPPSQRLHVPDLSSPSQNARGAGNSMHTSHAGAEMGEKGLMVPTSSVQSLPFPNEGSQNKYENDRSAGPGHPGNAKSLYKVPGNYHPAFGSDPPYARSQLQNKQITGVSSKMAMNEHIDSSFRCNTSQSMQRGSGETVLPDASRNIQKDNLASYGGLAEQTVPSDVQERGPAATASTRDQMRSSQHFGVPSISRQGASRQVFQNIWTNVPTSQHTSAAQYLKAPSHVSEIPQPNIVESSPQGDLHESSGQLASFVNIDPALKMEESVGKASSIKDNLDDSPSSSASTQKDIEAFGRSLKPNIFSNKNYALLNQMRALRDAQTDPSIRVSKRIKGPDTAFDVRQVHLEAEQQNEDNVGDTLGSSLGVRSEDSRMLSFSTSSDILQRNTSPHGNVASQDIVAAGLDVSQNKPSTDCTTSVRVEHHQVSPQTPPSWFNQYGPFKYGQMLPIYDAHKATSLRPEEPPFTLGKSSSILDAPNLEENSTAAPSDACQVGTTILNAAPTSVSNEHLSSTQSLQPNVTGQHQVILRPQKRKSATSELHPWHKEISDGSQNLSGLSAAEGDWNKAANRLTEKIQDDAELIEDGPPLLRSKRRLILTTQLMQQLFRPPPATILSADASSIYESVTYAVSRVVSGDACSAVTHSIDLGRRDCLDLHSIKGKLIGDPRFAKVIEELLGKARKLEDDFLRLDKSASILDLRVECQDLEKFSVINRFAKFHGRGQTDNSETSSTDPAATTQKPCAQRYVTAVPMPRNLPDRVQCLSL</sequence>